<feature type="compositionally biased region" description="Basic and acidic residues" evidence="1">
    <location>
        <begin position="1"/>
        <end position="11"/>
    </location>
</feature>
<feature type="region of interest" description="Disordered" evidence="1">
    <location>
        <begin position="1"/>
        <end position="21"/>
    </location>
</feature>
<organism evidence="2 3">
    <name type="scientific">Virgibacillus tibetensis</name>
    <dbReference type="NCBI Taxonomy" id="3042313"/>
    <lineage>
        <taxon>Bacteria</taxon>
        <taxon>Bacillati</taxon>
        <taxon>Bacillota</taxon>
        <taxon>Bacilli</taxon>
        <taxon>Bacillales</taxon>
        <taxon>Bacillaceae</taxon>
        <taxon>Virgibacillus</taxon>
    </lineage>
</organism>
<gene>
    <name evidence="2" type="ORF">QGM71_05620</name>
</gene>
<reference evidence="2 3" key="1">
    <citation type="journal article" date="2024" name="Int. J. Syst. Evol. Microbiol.">
        <title>Virgibacillus tibetensis sp. nov., isolated from salt lake on the Tibetan Plateau of China.</title>
        <authorList>
            <person name="Phurbu D."/>
            <person name="Liu Z.-X."/>
            <person name="Wang R."/>
            <person name="Zheng Y.-Y."/>
            <person name="Liu H.-C."/>
            <person name="Zhou Y.-G."/>
            <person name="Yu Y.-J."/>
            <person name="Li A.-H."/>
        </authorList>
    </citation>
    <scope>NUCLEOTIDE SEQUENCE [LARGE SCALE GENOMIC DNA]</scope>
    <source>
        <strain evidence="2 3">C22-A2</strain>
    </source>
</reference>
<proteinExistence type="predicted"/>
<evidence type="ECO:0000256" key="1">
    <source>
        <dbReference type="SAM" id="MobiDB-lite"/>
    </source>
</evidence>
<evidence type="ECO:0000313" key="3">
    <source>
        <dbReference type="Proteomes" id="UP001335737"/>
    </source>
</evidence>
<evidence type="ECO:0000313" key="2">
    <source>
        <dbReference type="EMBL" id="MEC5422976.1"/>
    </source>
</evidence>
<protein>
    <recommendedName>
        <fullName evidence="4">Lipoprotein YvcA</fullName>
    </recommendedName>
</protein>
<name>A0ABU6KCD1_9BACI</name>
<keyword evidence="3" id="KW-1185">Reference proteome</keyword>
<evidence type="ECO:0008006" key="4">
    <source>
        <dbReference type="Google" id="ProtNLM"/>
    </source>
</evidence>
<sequence length="200" mass="22817">MSNEDQTKKPSEMNPDELPGVKAFEDEFTRGFLQSTEETRPGYYHFLSGTGKYKMDFPKDGTIGEQGYALKDKDYEGIFIGVDAGEIKSAITLNYYSTDEKGREDLKLDMINDRINQELDYDKFTSENSTLYLSYFETEMYYGYAGFLQNEAENGGIRIINQTECVASKEKCDAIKAESIDVMKEIIKSIQFTVQSNESE</sequence>
<dbReference type="EMBL" id="JARZFX010000002">
    <property type="protein sequence ID" value="MEC5422976.1"/>
    <property type="molecule type" value="Genomic_DNA"/>
</dbReference>
<dbReference type="Proteomes" id="UP001335737">
    <property type="component" value="Unassembled WGS sequence"/>
</dbReference>
<accession>A0ABU6KCD1</accession>
<dbReference type="RefSeq" id="WP_327606547.1">
    <property type="nucleotide sequence ID" value="NZ_JARZFX010000002.1"/>
</dbReference>
<comment type="caution">
    <text evidence="2">The sequence shown here is derived from an EMBL/GenBank/DDBJ whole genome shotgun (WGS) entry which is preliminary data.</text>
</comment>